<gene>
    <name evidence="2" type="ORF">CHILSU_LOCUS716</name>
</gene>
<dbReference type="Proteomes" id="UP001153292">
    <property type="component" value="Chromosome 1"/>
</dbReference>
<protein>
    <submittedName>
        <fullName evidence="2">Uncharacterized protein</fullName>
    </submittedName>
</protein>
<accession>A0ABN8AQ79</accession>
<sequence>MQEINISPLRKRNGKNNSILSPILRPPTASATTPKTKAIHQSTPITKLAQIKTTTIEERNATLTKTNNVMKCVSNDKLSNNLNVKPTEPHKVLIFGDDEAKGTCKLLQSLLGDHFKVLSLLKPGAKVEQILNSCLSLCDGLTRSDYVIIIGGSNDVNPMELQSYLYFYISKLNNTNVILSQIFKNERMNNQILCNLYRHLCNQFGWCTYVGYTFGRYYNNYSRVTDLCRNLLRTILNREYARKYSKYRESIKLNKILKDSKKIYVTKQTVGTQTSDDSFFLGDE</sequence>
<dbReference type="InterPro" id="IPR036514">
    <property type="entry name" value="SGNH_hydro_sf"/>
</dbReference>
<dbReference type="Gene3D" id="3.40.50.1110">
    <property type="entry name" value="SGNH hydrolase"/>
    <property type="match status" value="1"/>
</dbReference>
<evidence type="ECO:0000313" key="3">
    <source>
        <dbReference type="Proteomes" id="UP001153292"/>
    </source>
</evidence>
<dbReference type="EMBL" id="OU963894">
    <property type="protein sequence ID" value="CAH0397641.1"/>
    <property type="molecule type" value="Genomic_DNA"/>
</dbReference>
<reference evidence="2" key="1">
    <citation type="submission" date="2021-12" db="EMBL/GenBank/DDBJ databases">
        <authorList>
            <person name="King R."/>
        </authorList>
    </citation>
    <scope>NUCLEOTIDE SEQUENCE</scope>
</reference>
<dbReference type="SUPFAM" id="SSF52266">
    <property type="entry name" value="SGNH hydrolase"/>
    <property type="match status" value="1"/>
</dbReference>
<name>A0ABN8AQ79_CHISP</name>
<keyword evidence="3" id="KW-1185">Reference proteome</keyword>
<organism evidence="2 3">
    <name type="scientific">Chilo suppressalis</name>
    <name type="common">Asiatic rice borer moth</name>
    <dbReference type="NCBI Taxonomy" id="168631"/>
    <lineage>
        <taxon>Eukaryota</taxon>
        <taxon>Metazoa</taxon>
        <taxon>Ecdysozoa</taxon>
        <taxon>Arthropoda</taxon>
        <taxon>Hexapoda</taxon>
        <taxon>Insecta</taxon>
        <taxon>Pterygota</taxon>
        <taxon>Neoptera</taxon>
        <taxon>Endopterygota</taxon>
        <taxon>Lepidoptera</taxon>
        <taxon>Glossata</taxon>
        <taxon>Ditrysia</taxon>
        <taxon>Pyraloidea</taxon>
        <taxon>Crambidae</taxon>
        <taxon>Crambinae</taxon>
        <taxon>Chilo</taxon>
    </lineage>
</organism>
<evidence type="ECO:0000313" key="2">
    <source>
        <dbReference type="EMBL" id="CAH0397641.1"/>
    </source>
</evidence>
<feature type="compositionally biased region" description="Low complexity" evidence="1">
    <location>
        <begin position="26"/>
        <end position="36"/>
    </location>
</feature>
<evidence type="ECO:0000256" key="1">
    <source>
        <dbReference type="SAM" id="MobiDB-lite"/>
    </source>
</evidence>
<feature type="region of interest" description="Disordered" evidence="1">
    <location>
        <begin position="1"/>
        <end position="40"/>
    </location>
</feature>
<proteinExistence type="predicted"/>